<accession>A0A061IZ38</accession>
<dbReference type="NCBIfam" id="TIGR00256">
    <property type="entry name" value="D-aminoacyl-tRNA deacylase"/>
    <property type="match status" value="1"/>
</dbReference>
<protein>
    <recommendedName>
        <fullName evidence="2 5">D-aminoacyl-tRNA deacylase</fullName>
        <ecNumber evidence="2 5">3.1.1.96</ecNumber>
    </recommendedName>
</protein>
<name>A0A061IZ38_TRYRA</name>
<keyword evidence="5" id="KW-0963">Cytoplasm</keyword>
<comment type="subcellular location">
    <subcellularLocation>
        <location evidence="5">Cytoplasm</location>
    </subcellularLocation>
</comment>
<dbReference type="VEuPathDB" id="TriTrypDB:TRSC58_04967"/>
<dbReference type="GO" id="GO:0106026">
    <property type="term" value="F:Gly-tRNA(Ala) deacylase activity"/>
    <property type="evidence" value="ECO:0007669"/>
    <property type="project" value="RHEA"/>
</dbReference>
<dbReference type="PANTHER" id="PTHR10472:SF5">
    <property type="entry name" value="D-AMINOACYL-TRNA DEACYLASE 1"/>
    <property type="match status" value="1"/>
</dbReference>
<dbReference type="GO" id="GO:0005737">
    <property type="term" value="C:cytoplasm"/>
    <property type="evidence" value="ECO:0007669"/>
    <property type="project" value="UniProtKB-SubCell"/>
</dbReference>
<proteinExistence type="inferred from homology"/>
<keyword evidence="5" id="KW-0694">RNA-binding</keyword>
<dbReference type="GO" id="GO:0000049">
    <property type="term" value="F:tRNA binding"/>
    <property type="evidence" value="ECO:0007669"/>
    <property type="project" value="UniProtKB-KW"/>
</dbReference>
<dbReference type="GO" id="GO:0051500">
    <property type="term" value="F:D-tyrosyl-tRNA(Tyr) deacylase activity"/>
    <property type="evidence" value="ECO:0007669"/>
    <property type="project" value="TreeGrafter"/>
</dbReference>
<dbReference type="Proteomes" id="UP000031737">
    <property type="component" value="Unassembled WGS sequence"/>
</dbReference>
<comment type="similarity">
    <text evidence="1 5">Belongs to the DTD family.</text>
</comment>
<keyword evidence="5" id="KW-0378">Hydrolase</keyword>
<dbReference type="Pfam" id="PF02580">
    <property type="entry name" value="Tyr_Deacylase"/>
    <property type="match status" value="1"/>
</dbReference>
<dbReference type="InterPro" id="IPR023509">
    <property type="entry name" value="DTD-like_sf"/>
</dbReference>
<dbReference type="FunFam" id="3.50.80.10:FF:000001">
    <property type="entry name" value="D-aminoacyl-tRNA deacylase"/>
    <property type="match status" value="1"/>
</dbReference>
<evidence type="ECO:0000256" key="1">
    <source>
        <dbReference type="ARBA" id="ARBA00009673"/>
    </source>
</evidence>
<comment type="caution">
    <text evidence="6">The sequence shown here is derived from an EMBL/GenBank/DDBJ whole genome shotgun (WGS) entry which is preliminary data.</text>
</comment>
<dbReference type="SUPFAM" id="SSF69500">
    <property type="entry name" value="DTD-like"/>
    <property type="match status" value="1"/>
</dbReference>
<evidence type="ECO:0000256" key="2">
    <source>
        <dbReference type="ARBA" id="ARBA00013056"/>
    </source>
</evidence>
<evidence type="ECO:0000256" key="4">
    <source>
        <dbReference type="ARBA" id="ARBA00048018"/>
    </source>
</evidence>
<comment type="catalytic activity">
    <reaction evidence="4">
        <text>a D-aminoacyl-tRNA + H2O = a tRNA + a D-alpha-amino acid + H(+)</text>
        <dbReference type="Rhea" id="RHEA:13953"/>
        <dbReference type="Rhea" id="RHEA-COMP:10123"/>
        <dbReference type="Rhea" id="RHEA-COMP:10124"/>
        <dbReference type="ChEBI" id="CHEBI:15377"/>
        <dbReference type="ChEBI" id="CHEBI:15378"/>
        <dbReference type="ChEBI" id="CHEBI:59871"/>
        <dbReference type="ChEBI" id="CHEBI:78442"/>
        <dbReference type="ChEBI" id="CHEBI:79333"/>
        <dbReference type="EC" id="3.1.1.96"/>
    </reaction>
</comment>
<sequence length="152" mass="16760">MKVVVQRVLSGSVTVGDEVVGAVGRGIAVLVGMHRDDTADDVNYVARKLLALRIWPSEDGAKSWDRCVRQVDGGILLISQFTLMHVLKGNKPDFHLAMGPERALEMFHCLRDVLARDYAADRVATGQFQSCMRVNLVNDGPVTIVLDSRSRQ</sequence>
<keyword evidence="5" id="KW-0820">tRNA-binding</keyword>
<evidence type="ECO:0000313" key="6">
    <source>
        <dbReference type="EMBL" id="ESL07345.1"/>
    </source>
</evidence>
<evidence type="ECO:0000313" key="7">
    <source>
        <dbReference type="Proteomes" id="UP000031737"/>
    </source>
</evidence>
<dbReference type="InterPro" id="IPR003732">
    <property type="entry name" value="Daa-tRNA_deacyls_DTD"/>
</dbReference>
<dbReference type="OrthoDB" id="275783at2759"/>
<gene>
    <name evidence="6" type="ORF">TRSC58_04967</name>
</gene>
<reference evidence="6 7" key="1">
    <citation type="submission" date="2013-07" db="EMBL/GenBank/DDBJ databases">
        <authorList>
            <person name="Stoco P.H."/>
            <person name="Wagner G."/>
            <person name="Gerber A."/>
            <person name="Zaha A."/>
            <person name="Thompson C."/>
            <person name="Bartholomeu D.C."/>
            <person name="Luckemeyer D.D."/>
            <person name="Bahia D."/>
            <person name="Loreto E."/>
            <person name="Prestes E.B."/>
            <person name="Lima F.M."/>
            <person name="Rodrigues-Luiz G."/>
            <person name="Vallejo G.A."/>
            <person name="Filho J.F."/>
            <person name="Monteiro K.M."/>
            <person name="Tyler K.M."/>
            <person name="de Almeida L.G."/>
            <person name="Ortiz M.F."/>
            <person name="Siervo M.A."/>
            <person name="de Moraes M.H."/>
            <person name="Cunha O.L."/>
            <person name="Mendonca-Neto R."/>
            <person name="Silva R."/>
            <person name="Teixeira S.M."/>
            <person name="Murta S.M."/>
            <person name="Sincero T.C."/>
            <person name="Mendes T.A."/>
            <person name="Urmenyi T.P."/>
            <person name="Silva V.G."/>
            <person name="da Rocha W.D."/>
            <person name="Andersson B."/>
            <person name="Romanha A.J."/>
            <person name="Steindel M."/>
            <person name="de Vasconcelos A.T."/>
            <person name="Grisard E.C."/>
        </authorList>
    </citation>
    <scope>NUCLEOTIDE SEQUENCE [LARGE SCALE GENOMIC DNA]</scope>
    <source>
        <strain evidence="6 7">SC58</strain>
    </source>
</reference>
<dbReference type="Gene3D" id="3.50.80.10">
    <property type="entry name" value="D-tyrosyl-tRNA(Tyr) deacylase"/>
    <property type="match status" value="1"/>
</dbReference>
<dbReference type="EMBL" id="AUPL01004967">
    <property type="protein sequence ID" value="ESL07345.1"/>
    <property type="molecule type" value="Genomic_DNA"/>
</dbReference>
<keyword evidence="7" id="KW-1185">Reference proteome</keyword>
<evidence type="ECO:0000256" key="3">
    <source>
        <dbReference type="ARBA" id="ARBA00047676"/>
    </source>
</evidence>
<evidence type="ECO:0000256" key="5">
    <source>
        <dbReference type="RuleBase" id="RU003470"/>
    </source>
</evidence>
<dbReference type="PANTHER" id="PTHR10472">
    <property type="entry name" value="D-TYROSYL-TRNA TYR DEACYLASE"/>
    <property type="match status" value="1"/>
</dbReference>
<dbReference type="EC" id="3.1.1.96" evidence="2 5"/>
<dbReference type="AlphaFoldDB" id="A0A061IZ38"/>
<comment type="catalytic activity">
    <reaction evidence="3">
        <text>glycyl-tRNA(Ala) + H2O = tRNA(Ala) + glycine + H(+)</text>
        <dbReference type="Rhea" id="RHEA:53744"/>
        <dbReference type="Rhea" id="RHEA-COMP:9657"/>
        <dbReference type="Rhea" id="RHEA-COMP:13640"/>
        <dbReference type="ChEBI" id="CHEBI:15377"/>
        <dbReference type="ChEBI" id="CHEBI:15378"/>
        <dbReference type="ChEBI" id="CHEBI:57305"/>
        <dbReference type="ChEBI" id="CHEBI:78442"/>
        <dbReference type="ChEBI" id="CHEBI:78522"/>
        <dbReference type="EC" id="3.1.1.96"/>
    </reaction>
</comment>
<organism evidence="6 7">
    <name type="scientific">Trypanosoma rangeli SC58</name>
    <dbReference type="NCBI Taxonomy" id="429131"/>
    <lineage>
        <taxon>Eukaryota</taxon>
        <taxon>Discoba</taxon>
        <taxon>Euglenozoa</taxon>
        <taxon>Kinetoplastea</taxon>
        <taxon>Metakinetoplastina</taxon>
        <taxon>Trypanosomatida</taxon>
        <taxon>Trypanosomatidae</taxon>
        <taxon>Trypanosoma</taxon>
        <taxon>Herpetosoma</taxon>
    </lineage>
</organism>